<evidence type="ECO:0000313" key="1">
    <source>
        <dbReference type="EMBL" id="PBK98332.1"/>
    </source>
</evidence>
<gene>
    <name evidence="1" type="ORF">ARMGADRAFT_574147</name>
</gene>
<dbReference type="AlphaFoldDB" id="A0A2H3E3P6"/>
<dbReference type="EMBL" id="KZ293648">
    <property type="protein sequence ID" value="PBK98332.1"/>
    <property type="molecule type" value="Genomic_DNA"/>
</dbReference>
<sequence>MVQLGLEHACHSRPIETLLTLLVSCTVHDGVPVIFIEEKKLESFTPLTHPCLLTLAAVRLVVPRSLHLHRRNILSKPIYHLTIKQYCVHRSPRYTAAPVQLFQIRCSASLASQYRRAEKDDVISPNNMLPRPSPSSPLSLYDENFKLQSPPCKFPYPLYYSIYFKTVPVPFPAQDARAYDPSTFSTQLNLTGEVSTKPGCVTRNGSTPSTWISSSILCAFDSECGRLATTCSGSMRKLSVSLEKVLRP</sequence>
<organism evidence="1 2">
    <name type="scientific">Armillaria gallica</name>
    <name type="common">Bulbous honey fungus</name>
    <name type="synonym">Armillaria bulbosa</name>
    <dbReference type="NCBI Taxonomy" id="47427"/>
    <lineage>
        <taxon>Eukaryota</taxon>
        <taxon>Fungi</taxon>
        <taxon>Dikarya</taxon>
        <taxon>Basidiomycota</taxon>
        <taxon>Agaricomycotina</taxon>
        <taxon>Agaricomycetes</taxon>
        <taxon>Agaricomycetidae</taxon>
        <taxon>Agaricales</taxon>
        <taxon>Marasmiineae</taxon>
        <taxon>Physalacriaceae</taxon>
        <taxon>Armillaria</taxon>
    </lineage>
</organism>
<reference evidence="2" key="1">
    <citation type="journal article" date="2017" name="Nat. Ecol. Evol.">
        <title>Genome expansion and lineage-specific genetic innovations in the forest pathogenic fungi Armillaria.</title>
        <authorList>
            <person name="Sipos G."/>
            <person name="Prasanna A.N."/>
            <person name="Walter M.C."/>
            <person name="O'Connor E."/>
            <person name="Balint B."/>
            <person name="Krizsan K."/>
            <person name="Kiss B."/>
            <person name="Hess J."/>
            <person name="Varga T."/>
            <person name="Slot J."/>
            <person name="Riley R."/>
            <person name="Boka B."/>
            <person name="Rigling D."/>
            <person name="Barry K."/>
            <person name="Lee J."/>
            <person name="Mihaltcheva S."/>
            <person name="LaButti K."/>
            <person name="Lipzen A."/>
            <person name="Waldron R."/>
            <person name="Moloney N.M."/>
            <person name="Sperisen C."/>
            <person name="Kredics L."/>
            <person name="Vagvoelgyi C."/>
            <person name="Patrignani A."/>
            <person name="Fitzpatrick D."/>
            <person name="Nagy I."/>
            <person name="Doyle S."/>
            <person name="Anderson J.B."/>
            <person name="Grigoriev I.V."/>
            <person name="Gueldener U."/>
            <person name="Muensterkoetter M."/>
            <person name="Nagy L.G."/>
        </authorList>
    </citation>
    <scope>NUCLEOTIDE SEQUENCE [LARGE SCALE GENOMIC DNA]</scope>
    <source>
        <strain evidence="2">Ar21-2</strain>
    </source>
</reference>
<name>A0A2H3E3P6_ARMGA</name>
<evidence type="ECO:0000313" key="2">
    <source>
        <dbReference type="Proteomes" id="UP000217790"/>
    </source>
</evidence>
<protein>
    <submittedName>
        <fullName evidence="1">Uncharacterized protein</fullName>
    </submittedName>
</protein>
<dbReference type="InParanoid" id="A0A2H3E3P6"/>
<proteinExistence type="predicted"/>
<accession>A0A2H3E3P6</accession>
<keyword evidence="2" id="KW-1185">Reference proteome</keyword>
<dbReference type="Proteomes" id="UP000217790">
    <property type="component" value="Unassembled WGS sequence"/>
</dbReference>